<dbReference type="Gene3D" id="3.40.50.2300">
    <property type="match status" value="2"/>
</dbReference>
<sequence length="375" mass="40952">MASEEEGLPGAVKRPQPKYLQIIDSLRENIEGGRYRNGARLPSEAELMRRFGVSRMTVVKAMQHLQQEGVLVRRAGSGTYASEAGPHQKPVFGLIIPDLGRTEIFEPICQGMAASPNASGHSLSWGHSAGGESKEDEAEHLCEQYIAQRVSGVFFAPVEFGARREQVNRRVLKSLRTARIPVVLLDRCVLEYPARSDYDIVGLDNRRAGYVMTDHLIRQGAQRVAFFAVEGSAETVDDRIVGYREALYAAGMPLDPEMILRADPADAATLSTRIAAKKIDALLCANDLTAAHVMRTLLGLGLRIPSDIRVAGIDDVRYAELLPVPLTTLHQPCRDIGATAIATMLDRISNPHLPARSVLLNGSLVVRESCGAKKL</sequence>
<dbReference type="InterPro" id="IPR028082">
    <property type="entry name" value="Peripla_BP_I"/>
</dbReference>
<keyword evidence="3 6" id="KW-0238">DNA-binding</keyword>
<dbReference type="FunFam" id="1.10.10.10:FF:000079">
    <property type="entry name" value="GntR family transcriptional regulator"/>
    <property type="match status" value="1"/>
</dbReference>
<dbReference type="InterPro" id="IPR036388">
    <property type="entry name" value="WH-like_DNA-bd_sf"/>
</dbReference>
<keyword evidence="1" id="KW-0678">Repressor</keyword>
<dbReference type="SUPFAM" id="SSF46785">
    <property type="entry name" value="Winged helix' DNA-binding domain"/>
    <property type="match status" value="1"/>
</dbReference>
<dbReference type="RefSeq" id="WP_089839074.1">
    <property type="nucleotide sequence ID" value="NZ_FOZL01000001.1"/>
</dbReference>
<feature type="domain" description="HTH gntR-type" evidence="5">
    <location>
        <begin position="16"/>
        <end position="84"/>
    </location>
</feature>
<keyword evidence="4" id="KW-0804">Transcription</keyword>
<proteinExistence type="predicted"/>
<gene>
    <name evidence="6" type="ORF">SAMN05421771_2115</name>
</gene>
<evidence type="ECO:0000256" key="3">
    <source>
        <dbReference type="ARBA" id="ARBA00023125"/>
    </source>
</evidence>
<dbReference type="SUPFAM" id="SSF53822">
    <property type="entry name" value="Periplasmic binding protein-like I"/>
    <property type="match status" value="1"/>
</dbReference>
<dbReference type="PROSITE" id="PS50949">
    <property type="entry name" value="HTH_GNTR"/>
    <property type="match status" value="1"/>
</dbReference>
<dbReference type="Pfam" id="PF13377">
    <property type="entry name" value="Peripla_BP_3"/>
    <property type="match status" value="1"/>
</dbReference>
<dbReference type="Pfam" id="PF00392">
    <property type="entry name" value="GntR"/>
    <property type="match status" value="1"/>
</dbReference>
<evidence type="ECO:0000313" key="6">
    <source>
        <dbReference type="EMBL" id="SFS12387.1"/>
    </source>
</evidence>
<evidence type="ECO:0000256" key="4">
    <source>
        <dbReference type="ARBA" id="ARBA00023163"/>
    </source>
</evidence>
<dbReference type="InterPro" id="IPR000524">
    <property type="entry name" value="Tscrpt_reg_HTH_GntR"/>
</dbReference>
<dbReference type="PANTHER" id="PTHR30146:SF148">
    <property type="entry name" value="HTH-TYPE TRANSCRIPTIONAL REPRESSOR PURR-RELATED"/>
    <property type="match status" value="1"/>
</dbReference>
<reference evidence="6 7" key="1">
    <citation type="submission" date="2016-10" db="EMBL/GenBank/DDBJ databases">
        <authorList>
            <person name="de Groot N.N."/>
        </authorList>
    </citation>
    <scope>NUCLEOTIDE SEQUENCE [LARGE SCALE GENOMIC DNA]</scope>
    <source>
        <strain evidence="6 7">DSM 21001</strain>
    </source>
</reference>
<dbReference type="PRINTS" id="PR00035">
    <property type="entry name" value="HTHGNTR"/>
</dbReference>
<dbReference type="AlphaFoldDB" id="A0A1I6M9R9"/>
<dbReference type="Gene3D" id="1.10.10.10">
    <property type="entry name" value="Winged helix-like DNA-binding domain superfamily/Winged helix DNA-binding domain"/>
    <property type="match status" value="1"/>
</dbReference>
<dbReference type="CDD" id="cd06267">
    <property type="entry name" value="PBP1_LacI_sugar_binding-like"/>
    <property type="match status" value="1"/>
</dbReference>
<organism evidence="6 7">
    <name type="scientific">Granulicella pectinivorans</name>
    <dbReference type="NCBI Taxonomy" id="474950"/>
    <lineage>
        <taxon>Bacteria</taxon>
        <taxon>Pseudomonadati</taxon>
        <taxon>Acidobacteriota</taxon>
        <taxon>Terriglobia</taxon>
        <taxon>Terriglobales</taxon>
        <taxon>Acidobacteriaceae</taxon>
        <taxon>Granulicella</taxon>
    </lineage>
</organism>
<evidence type="ECO:0000259" key="5">
    <source>
        <dbReference type="PROSITE" id="PS50949"/>
    </source>
</evidence>
<dbReference type="STRING" id="474950.SAMN05421771_2115"/>
<dbReference type="GO" id="GO:0000976">
    <property type="term" value="F:transcription cis-regulatory region binding"/>
    <property type="evidence" value="ECO:0007669"/>
    <property type="project" value="TreeGrafter"/>
</dbReference>
<evidence type="ECO:0000313" key="7">
    <source>
        <dbReference type="Proteomes" id="UP000199024"/>
    </source>
</evidence>
<evidence type="ECO:0000256" key="2">
    <source>
        <dbReference type="ARBA" id="ARBA00023015"/>
    </source>
</evidence>
<dbReference type="InterPro" id="IPR046335">
    <property type="entry name" value="LacI/GalR-like_sensor"/>
</dbReference>
<dbReference type="OrthoDB" id="9772505at2"/>
<protein>
    <submittedName>
        <fullName evidence="6">DNA-binding transcriptional regulator, LacI/PurR family</fullName>
    </submittedName>
</protein>
<accession>A0A1I6M9R9</accession>
<dbReference type="SMART" id="SM00345">
    <property type="entry name" value="HTH_GNTR"/>
    <property type="match status" value="1"/>
</dbReference>
<dbReference type="EMBL" id="FOZL01000001">
    <property type="protein sequence ID" value="SFS12387.1"/>
    <property type="molecule type" value="Genomic_DNA"/>
</dbReference>
<keyword evidence="7" id="KW-1185">Reference proteome</keyword>
<dbReference type="CDD" id="cd07377">
    <property type="entry name" value="WHTH_GntR"/>
    <property type="match status" value="1"/>
</dbReference>
<dbReference type="InterPro" id="IPR036390">
    <property type="entry name" value="WH_DNA-bd_sf"/>
</dbReference>
<name>A0A1I6M9R9_9BACT</name>
<evidence type="ECO:0000256" key="1">
    <source>
        <dbReference type="ARBA" id="ARBA00022491"/>
    </source>
</evidence>
<dbReference type="Proteomes" id="UP000199024">
    <property type="component" value="Unassembled WGS sequence"/>
</dbReference>
<keyword evidence="2" id="KW-0805">Transcription regulation</keyword>
<dbReference type="PANTHER" id="PTHR30146">
    <property type="entry name" value="LACI-RELATED TRANSCRIPTIONAL REPRESSOR"/>
    <property type="match status" value="1"/>
</dbReference>
<dbReference type="GO" id="GO:0003700">
    <property type="term" value="F:DNA-binding transcription factor activity"/>
    <property type="evidence" value="ECO:0007669"/>
    <property type="project" value="InterPro"/>
</dbReference>